<evidence type="ECO:0000256" key="7">
    <source>
        <dbReference type="ARBA" id="ARBA00022990"/>
    </source>
</evidence>
<feature type="compositionally biased region" description="Basic residues" evidence="16">
    <location>
        <begin position="430"/>
        <end position="439"/>
    </location>
</feature>
<dbReference type="Gene3D" id="1.20.920.10">
    <property type="entry name" value="Bromodomain-like"/>
    <property type="match status" value="2"/>
</dbReference>
<evidence type="ECO:0000256" key="1">
    <source>
        <dbReference type="ARBA" id="ARBA00004123"/>
    </source>
</evidence>
<keyword evidence="3" id="KW-0158">Chromosome</keyword>
<feature type="region of interest" description="Disordered" evidence="16">
    <location>
        <begin position="606"/>
        <end position="680"/>
    </location>
</feature>
<dbReference type="InterPro" id="IPR038336">
    <property type="entry name" value="NET_sf"/>
</dbReference>
<dbReference type="InterPro" id="IPR027353">
    <property type="entry name" value="NET_dom"/>
</dbReference>
<evidence type="ECO:0000256" key="11">
    <source>
        <dbReference type="ARBA" id="ARBA00023242"/>
    </source>
</evidence>
<dbReference type="PRINTS" id="PR00503">
    <property type="entry name" value="BROMODOMAIN"/>
</dbReference>
<evidence type="ECO:0000256" key="15">
    <source>
        <dbReference type="PROSITE-ProRule" id="PRU00035"/>
    </source>
</evidence>
<feature type="region of interest" description="Disordered" evidence="16">
    <location>
        <begin position="213"/>
        <end position="252"/>
    </location>
</feature>
<keyword evidence="11" id="KW-0539">Nucleus</keyword>
<evidence type="ECO:0000256" key="13">
    <source>
        <dbReference type="ARBA" id="ARBA00044509"/>
    </source>
</evidence>
<dbReference type="GO" id="GO:0005634">
    <property type="term" value="C:nucleus"/>
    <property type="evidence" value="ECO:0007669"/>
    <property type="project" value="UniProtKB-SubCell"/>
</dbReference>
<keyword evidence="9 15" id="KW-0103">Bromodomain</keyword>
<keyword evidence="4" id="KW-0597">Phosphoprotein</keyword>
<feature type="compositionally biased region" description="Low complexity" evidence="16">
    <location>
        <begin position="613"/>
        <end position="648"/>
    </location>
</feature>
<evidence type="ECO:0000256" key="4">
    <source>
        <dbReference type="ARBA" id="ARBA00022553"/>
    </source>
</evidence>
<dbReference type="CDD" id="cd05498">
    <property type="entry name" value="Bromo_Brdt_II_like"/>
    <property type="match status" value="1"/>
</dbReference>
<dbReference type="PANTHER" id="PTHR22880">
    <property type="entry name" value="FALZ-RELATED BROMODOMAIN-CONTAINING PROTEINS"/>
    <property type="match status" value="1"/>
</dbReference>
<accession>A0A9D3BDX6</accession>
<gene>
    <name evidence="19" type="primary">brdt</name>
    <name evidence="19" type="ORF">G4P62_011777</name>
</gene>
<keyword evidence="10" id="KW-0804">Transcription</keyword>
<evidence type="ECO:0000256" key="14">
    <source>
        <dbReference type="ARBA" id="ARBA00046861"/>
    </source>
</evidence>
<feature type="domain" description="Bromo" evidence="17">
    <location>
        <begin position="44"/>
        <end position="116"/>
    </location>
</feature>
<evidence type="ECO:0000256" key="3">
    <source>
        <dbReference type="ARBA" id="ARBA00022454"/>
    </source>
</evidence>
<dbReference type="InterPro" id="IPR043508">
    <property type="entry name" value="Bromo_Brdt_I"/>
</dbReference>
<dbReference type="SUPFAM" id="SSF47370">
    <property type="entry name" value="Bromodomain"/>
    <property type="match status" value="2"/>
</dbReference>
<dbReference type="EMBL" id="JAAVVJ010000016">
    <property type="protein sequence ID" value="KAF7203860.1"/>
    <property type="molecule type" value="Genomic_DNA"/>
</dbReference>
<evidence type="ECO:0000256" key="16">
    <source>
        <dbReference type="SAM" id="MobiDB-lite"/>
    </source>
</evidence>
<evidence type="ECO:0000256" key="9">
    <source>
        <dbReference type="ARBA" id="ARBA00023117"/>
    </source>
</evidence>
<dbReference type="PROSITE" id="PS50014">
    <property type="entry name" value="BROMODOMAIN_2"/>
    <property type="match status" value="2"/>
</dbReference>
<dbReference type="InterPro" id="IPR050935">
    <property type="entry name" value="Bromo_chromatin_reader"/>
</dbReference>
<feature type="region of interest" description="Disordered" evidence="16">
    <location>
        <begin position="1"/>
        <end position="22"/>
    </location>
</feature>
<dbReference type="Pfam" id="PF00439">
    <property type="entry name" value="Bromodomain"/>
    <property type="match status" value="2"/>
</dbReference>
<organism evidence="19 20">
    <name type="scientific">Nothobranchius furzeri</name>
    <name type="common">Turquoise killifish</name>
    <dbReference type="NCBI Taxonomy" id="105023"/>
    <lineage>
        <taxon>Eukaryota</taxon>
        <taxon>Metazoa</taxon>
        <taxon>Chordata</taxon>
        <taxon>Craniata</taxon>
        <taxon>Vertebrata</taxon>
        <taxon>Euteleostomi</taxon>
        <taxon>Actinopterygii</taxon>
        <taxon>Neopterygii</taxon>
        <taxon>Teleostei</taxon>
        <taxon>Neoteleostei</taxon>
        <taxon>Acanthomorphata</taxon>
        <taxon>Ovalentaria</taxon>
        <taxon>Atherinomorphae</taxon>
        <taxon>Cyprinodontiformes</taxon>
        <taxon>Nothobranchiidae</taxon>
        <taxon>Nothobranchius</taxon>
    </lineage>
</organism>
<keyword evidence="8" id="KW-0805">Transcription regulation</keyword>
<evidence type="ECO:0000313" key="19">
    <source>
        <dbReference type="EMBL" id="KAF7203860.1"/>
    </source>
</evidence>
<dbReference type="PROSITE" id="PS51525">
    <property type="entry name" value="NET"/>
    <property type="match status" value="1"/>
</dbReference>
<comment type="subcellular location">
    <subcellularLocation>
        <location evidence="2">Chromosome</location>
    </subcellularLocation>
    <subcellularLocation>
        <location evidence="1">Nucleus</location>
    </subcellularLocation>
</comment>
<dbReference type="GO" id="GO:0006355">
    <property type="term" value="P:regulation of DNA-templated transcription"/>
    <property type="evidence" value="ECO:0007669"/>
    <property type="project" value="TreeGrafter"/>
</dbReference>
<feature type="region of interest" description="Disordered" evidence="16">
    <location>
        <begin position="383"/>
        <end position="406"/>
    </location>
</feature>
<keyword evidence="7" id="KW-0007">Acetylation</keyword>
<comment type="similarity">
    <text evidence="13">Belongs to the BET family.</text>
</comment>
<feature type="compositionally biased region" description="Basic and acidic residues" evidence="16">
    <location>
        <begin position="482"/>
        <end position="491"/>
    </location>
</feature>
<dbReference type="InterPro" id="IPR036427">
    <property type="entry name" value="Bromodomain-like_sf"/>
</dbReference>
<dbReference type="FunFam" id="1.20.920.10:FF:000003">
    <property type="entry name" value="Bromodomain-containing protein 2"/>
    <property type="match status" value="1"/>
</dbReference>
<feature type="compositionally biased region" description="Basic residues" evidence="16">
    <location>
        <begin position="447"/>
        <end position="463"/>
    </location>
</feature>
<reference evidence="19" key="1">
    <citation type="submission" date="2020-03" db="EMBL/GenBank/DDBJ databases">
        <title>Intra-Species Differences in Population Size shape Life History and Genome Evolution.</title>
        <authorList>
            <person name="Willemsen D."/>
            <person name="Cui R."/>
            <person name="Valenzano D.R."/>
        </authorList>
    </citation>
    <scope>NUCLEOTIDE SEQUENCE</scope>
    <source>
        <strain evidence="19">GRZ</strain>
        <tissue evidence="19">Whole</tissue>
    </source>
</reference>
<proteinExistence type="inferred from homology"/>
<feature type="compositionally biased region" description="Acidic residues" evidence="16">
    <location>
        <begin position="813"/>
        <end position="830"/>
    </location>
</feature>
<dbReference type="SMART" id="SM00297">
    <property type="entry name" value="BROMO"/>
    <property type="match status" value="2"/>
</dbReference>
<dbReference type="GO" id="GO:0000785">
    <property type="term" value="C:chromatin"/>
    <property type="evidence" value="ECO:0007669"/>
    <property type="project" value="TreeGrafter"/>
</dbReference>
<keyword evidence="6" id="KW-0156">Chromatin regulator</keyword>
<evidence type="ECO:0000256" key="6">
    <source>
        <dbReference type="ARBA" id="ARBA00022853"/>
    </source>
</evidence>
<evidence type="ECO:0000313" key="20">
    <source>
        <dbReference type="Proteomes" id="UP000822369"/>
    </source>
</evidence>
<feature type="region of interest" description="Disordered" evidence="16">
    <location>
        <begin position="430"/>
        <end position="492"/>
    </location>
</feature>
<evidence type="ECO:0000259" key="18">
    <source>
        <dbReference type="PROSITE" id="PS51525"/>
    </source>
</evidence>
<dbReference type="InterPro" id="IPR043509">
    <property type="entry name" value="Bromo_Brdt_II"/>
</dbReference>
<feature type="region of interest" description="Disordered" evidence="16">
    <location>
        <begin position="802"/>
        <end position="852"/>
    </location>
</feature>
<feature type="region of interest" description="Disordered" evidence="16">
    <location>
        <begin position="762"/>
        <end position="790"/>
    </location>
</feature>
<evidence type="ECO:0000256" key="12">
    <source>
        <dbReference type="ARBA" id="ARBA00040998"/>
    </source>
</evidence>
<dbReference type="Proteomes" id="UP000822369">
    <property type="component" value="Chromosome 16"/>
</dbReference>
<protein>
    <recommendedName>
        <fullName evidence="12">Bromodomain-containing protein 2</fullName>
    </recommendedName>
</protein>
<evidence type="ECO:0000256" key="2">
    <source>
        <dbReference type="ARBA" id="ARBA00004286"/>
    </source>
</evidence>
<dbReference type="InterPro" id="IPR018359">
    <property type="entry name" value="Bromodomain_CS"/>
</dbReference>
<dbReference type="CDD" id="cd05497">
    <property type="entry name" value="Bromo_Brdt_I_like"/>
    <property type="match status" value="1"/>
</dbReference>
<dbReference type="InterPro" id="IPR001487">
    <property type="entry name" value="Bromodomain"/>
</dbReference>
<dbReference type="PROSITE" id="PS00633">
    <property type="entry name" value="BROMODOMAIN_1"/>
    <property type="match status" value="2"/>
</dbReference>
<evidence type="ECO:0000256" key="5">
    <source>
        <dbReference type="ARBA" id="ARBA00022737"/>
    </source>
</evidence>
<dbReference type="Pfam" id="PF17035">
    <property type="entry name" value="BET"/>
    <property type="match status" value="1"/>
</dbReference>
<feature type="non-terminal residue" evidence="19">
    <location>
        <position position="1"/>
    </location>
</feature>
<evidence type="ECO:0000256" key="10">
    <source>
        <dbReference type="ARBA" id="ARBA00023163"/>
    </source>
</evidence>
<sequence>MSDVNVLPTGNGNPPPPEVLNPNKLGRLTNQLLFLEKVVMKALWNHQYSWPFHHPVDAVSLGLPDYYTIITNPMDLSTIKKRLQNRYYWEAMECITDFSTMFTNCYTYNKPGNDIIIMAQTLEKFFLQKLSQMPKEESVTTVATVEPAKGKKATAAGAVKQRSLASEVILQQTVTVVPLDQINQPSQLSEQTTVTIKKGLKRKADAAIPTTSAVNNSGVSAGEEHSASCTSFSRRGNGRPIKPPKKDLPVCEGKRDKLPEQLEHCDRILKEMVSKRHSTYAWPFYLPVDTVALGLHDYHDIIKQPMDLSTIRIKMDQRVYANAKEFASDIRLMFSNCYKYNPPSHEVVYMAIQLQDVFETLYKKIPQEPEDCSKSLKAADKVKRRVGSISTSESSDSETSSEAEGPSDQFAMQLAHLKEKLQVVRSQLKKLTHGPRLKPKGKEKLKKEKKPCKTVNSRLKKTTPKPQAVGEKSTKSKNTVLHGDKPHDYRKPMQSLEPVTYLEMKQLQSDINKVPSDRLCEMLKIIQSRETCLQHATLEEVEVDFQMLKTSTLRALQMFVASCVKERKNCGREKKLKAKGGKQTDKVKNGRKLKIIANEKQVLMKQKPQVVASPKASSQSFLSSSSSSSSISSSSVSTSDSSDSESVSEIQKLQDSGQKAKRKFVGTENRCSPMEQKADQTCDERISPGLSALLSPLVSPIVPPDWTAARFEDDDCSNDRGVSKCGTMRCHDFLGRSSSDTSTPEELKLYEGGGGLRVEVRLRGKEAETTSEEEGGRQRPRSWLLREEPSVKEVQTRVEAAVKSLPDHQLLSSEEEEDDDEEEETEDERSEVEVVPREASLQQTDPSPQFRGIVNLAFDDDGVEHENDQPNFQTASNFRRSVLLSVDECEELVSEEGGAQTPPQQQDDMLTPCDVFECDSAALRI</sequence>
<keyword evidence="5" id="KW-0677">Repeat</keyword>
<dbReference type="GO" id="GO:0006338">
    <property type="term" value="P:chromatin remodeling"/>
    <property type="evidence" value="ECO:0007669"/>
    <property type="project" value="TreeGrafter"/>
</dbReference>
<evidence type="ECO:0000259" key="17">
    <source>
        <dbReference type="PROSITE" id="PS50014"/>
    </source>
</evidence>
<comment type="caution">
    <text evidence="19">The sequence shown here is derived from an EMBL/GenBank/DDBJ whole genome shotgun (WGS) entry which is preliminary data.</text>
</comment>
<comment type="subunit">
    <text evidence="14">Homodimer. Interacts with E2F1. Interacts with (acetylated) STAT3; promoting STAT3 recruitment to chromatin. Interacts with CTCF; promoting BRD2 recruitment to chromatin.</text>
</comment>
<evidence type="ECO:0000256" key="8">
    <source>
        <dbReference type="ARBA" id="ARBA00023015"/>
    </source>
</evidence>
<dbReference type="Gene3D" id="1.20.1270.220">
    <property type="match status" value="1"/>
</dbReference>
<feature type="domain" description="Bromo" evidence="17">
    <location>
        <begin position="276"/>
        <end position="348"/>
    </location>
</feature>
<dbReference type="PANTHER" id="PTHR22880:SF240">
    <property type="entry name" value="BROMODOMAIN-CONTAINING PROTEIN 2"/>
    <property type="match status" value="1"/>
</dbReference>
<feature type="domain" description="NET" evidence="18">
    <location>
        <begin position="489"/>
        <end position="571"/>
    </location>
</feature>
<dbReference type="FunFam" id="1.20.920.10:FF:000002">
    <property type="entry name" value="Bromodomain-containing protein 4"/>
    <property type="match status" value="1"/>
</dbReference>
<name>A0A9D3BDX6_NOTFU</name>
<dbReference type="AlphaFoldDB" id="A0A9D3BDX6"/>